<evidence type="ECO:0000256" key="1">
    <source>
        <dbReference type="SAM" id="SignalP"/>
    </source>
</evidence>
<feature type="signal peptide" evidence="1">
    <location>
        <begin position="1"/>
        <end position="22"/>
    </location>
</feature>
<evidence type="ECO:0000313" key="3">
    <source>
        <dbReference type="Proteomes" id="UP000447873"/>
    </source>
</evidence>
<sequence length="83" mass="9240">MQFATLFSLSLAAFSFAPTTLACHMDSSDKSKSQDCCWGGKTNSERTFGFAGCWNQHPNTNPCKKKTYQDDFCGNHDVTEKDC</sequence>
<dbReference type="AlphaFoldDB" id="A0A8H3V214"/>
<feature type="chain" id="PRO_5034166898" evidence="1">
    <location>
        <begin position="23"/>
        <end position="83"/>
    </location>
</feature>
<proteinExistence type="predicted"/>
<name>A0A8H3V214_VENIN</name>
<dbReference type="Proteomes" id="UP000447873">
    <property type="component" value="Unassembled WGS sequence"/>
</dbReference>
<gene>
    <name evidence="2" type="ORF">EG328_011541</name>
</gene>
<organism evidence="2 3">
    <name type="scientific">Venturia inaequalis</name>
    <name type="common">Apple scab fungus</name>
    <dbReference type="NCBI Taxonomy" id="5025"/>
    <lineage>
        <taxon>Eukaryota</taxon>
        <taxon>Fungi</taxon>
        <taxon>Dikarya</taxon>
        <taxon>Ascomycota</taxon>
        <taxon>Pezizomycotina</taxon>
        <taxon>Dothideomycetes</taxon>
        <taxon>Pleosporomycetidae</taxon>
        <taxon>Venturiales</taxon>
        <taxon>Venturiaceae</taxon>
        <taxon>Venturia</taxon>
    </lineage>
</organism>
<dbReference type="EMBL" id="WNWS01000087">
    <property type="protein sequence ID" value="KAE9981602.1"/>
    <property type="molecule type" value="Genomic_DNA"/>
</dbReference>
<keyword evidence="1" id="KW-0732">Signal</keyword>
<reference evidence="2 3" key="1">
    <citation type="submission" date="2018-12" db="EMBL/GenBank/DDBJ databases">
        <title>Venturia inaequalis Genome Resource.</title>
        <authorList>
            <person name="Lichtner F.J."/>
        </authorList>
    </citation>
    <scope>NUCLEOTIDE SEQUENCE [LARGE SCALE GENOMIC DNA]</scope>
    <source>
        <strain evidence="2 3">120213</strain>
    </source>
</reference>
<accession>A0A8H3V214</accession>
<protein>
    <submittedName>
        <fullName evidence="2">Uncharacterized protein</fullName>
    </submittedName>
</protein>
<evidence type="ECO:0000313" key="2">
    <source>
        <dbReference type="EMBL" id="KAE9981602.1"/>
    </source>
</evidence>
<comment type="caution">
    <text evidence="2">The sequence shown here is derived from an EMBL/GenBank/DDBJ whole genome shotgun (WGS) entry which is preliminary data.</text>
</comment>